<keyword evidence="1" id="KW-0732">Signal</keyword>
<dbReference type="Proteomes" id="UP000077248">
    <property type="component" value="Unassembled WGS sequence"/>
</dbReference>
<feature type="chain" id="PRO_5008059153" description="Secreted protein" evidence="1">
    <location>
        <begin position="24"/>
        <end position="118"/>
    </location>
</feature>
<keyword evidence="3" id="KW-1185">Reference proteome</keyword>
<proteinExistence type="predicted"/>
<evidence type="ECO:0000313" key="3">
    <source>
        <dbReference type="Proteomes" id="UP000077248"/>
    </source>
</evidence>
<organism evidence="2 3">
    <name type="scientific">Alternaria alternata</name>
    <name type="common">Alternaria rot fungus</name>
    <name type="synonym">Torula alternata</name>
    <dbReference type="NCBI Taxonomy" id="5599"/>
    <lineage>
        <taxon>Eukaryota</taxon>
        <taxon>Fungi</taxon>
        <taxon>Dikarya</taxon>
        <taxon>Ascomycota</taxon>
        <taxon>Pezizomycotina</taxon>
        <taxon>Dothideomycetes</taxon>
        <taxon>Pleosporomycetidae</taxon>
        <taxon>Pleosporales</taxon>
        <taxon>Pleosporineae</taxon>
        <taxon>Pleosporaceae</taxon>
        <taxon>Alternaria</taxon>
        <taxon>Alternaria sect. Alternaria</taxon>
        <taxon>Alternaria alternata complex</taxon>
    </lineage>
</organism>
<dbReference type="VEuPathDB" id="FungiDB:CC77DRAFT_1012342"/>
<dbReference type="RefSeq" id="XP_018381577.1">
    <property type="nucleotide sequence ID" value="XM_018523763.1"/>
</dbReference>
<name>A0A177D9E8_ALTAL</name>
<evidence type="ECO:0008006" key="4">
    <source>
        <dbReference type="Google" id="ProtNLM"/>
    </source>
</evidence>
<protein>
    <recommendedName>
        <fullName evidence="4">Secreted protein</fullName>
    </recommendedName>
</protein>
<dbReference type="KEGG" id="aalt:CC77DRAFT_1012342"/>
<feature type="signal peptide" evidence="1">
    <location>
        <begin position="1"/>
        <end position="23"/>
    </location>
</feature>
<evidence type="ECO:0000256" key="1">
    <source>
        <dbReference type="SAM" id="SignalP"/>
    </source>
</evidence>
<dbReference type="EMBL" id="KV441490">
    <property type="protein sequence ID" value="OAG16156.1"/>
    <property type="molecule type" value="Genomic_DNA"/>
</dbReference>
<accession>A0A177D9E8</accession>
<dbReference type="AlphaFoldDB" id="A0A177D9E8"/>
<dbReference type="GeneID" id="29109357"/>
<gene>
    <name evidence="2" type="ORF">CC77DRAFT_1012342</name>
</gene>
<sequence>MVAHTTIFTAIMGFSLFAVPGVAAPAALVAPAAVAAAAAAGKRLGGIDMNRACKDQYNLYYDEVKASRVGNTCNDWRCVAGFPGSSSVDTPYACLRQYGPGTYAWCSGGWDKWSCYRA</sequence>
<reference evidence="2 3" key="1">
    <citation type="submission" date="2016-05" db="EMBL/GenBank/DDBJ databases">
        <title>Comparative analysis of secretome profiles of manganese(II)-oxidizing ascomycete fungi.</title>
        <authorList>
            <consortium name="DOE Joint Genome Institute"/>
            <person name="Zeiner C.A."/>
            <person name="Purvine S.O."/>
            <person name="Zink E.M."/>
            <person name="Wu S."/>
            <person name="Pasa-Tolic L."/>
            <person name="Chaput D.L."/>
            <person name="Haridas S."/>
            <person name="Grigoriev I.V."/>
            <person name="Santelli C.M."/>
            <person name="Hansel C.M."/>
        </authorList>
    </citation>
    <scope>NUCLEOTIDE SEQUENCE [LARGE SCALE GENOMIC DNA]</scope>
    <source>
        <strain evidence="2 3">SRC1lrK2f</strain>
    </source>
</reference>
<evidence type="ECO:0000313" key="2">
    <source>
        <dbReference type="EMBL" id="OAG16156.1"/>
    </source>
</evidence>